<gene>
    <name evidence="2" type="ORF">J2S57_003802</name>
</gene>
<accession>A0ABT9P5T8</accession>
<evidence type="ECO:0000313" key="3">
    <source>
        <dbReference type="Proteomes" id="UP001235712"/>
    </source>
</evidence>
<dbReference type="RefSeq" id="WP_307244839.1">
    <property type="nucleotide sequence ID" value="NZ_JAUSQZ010000001.1"/>
</dbReference>
<reference evidence="2 3" key="1">
    <citation type="submission" date="2023-07" db="EMBL/GenBank/DDBJ databases">
        <title>Sequencing the genomes of 1000 actinobacteria strains.</title>
        <authorList>
            <person name="Klenk H.-P."/>
        </authorList>
    </citation>
    <scope>NUCLEOTIDE SEQUENCE [LARGE SCALE GENOMIC DNA]</scope>
    <source>
        <strain evidence="2 3">DSM 44388</strain>
    </source>
</reference>
<protein>
    <submittedName>
        <fullName evidence="2">O-antigen/teichoic acid export membrane protein</fullName>
    </submittedName>
</protein>
<dbReference type="EMBL" id="JAUSQZ010000001">
    <property type="protein sequence ID" value="MDP9828053.1"/>
    <property type="molecule type" value="Genomic_DNA"/>
</dbReference>
<organism evidence="2 3">
    <name type="scientific">Kineosporia succinea</name>
    <dbReference type="NCBI Taxonomy" id="84632"/>
    <lineage>
        <taxon>Bacteria</taxon>
        <taxon>Bacillati</taxon>
        <taxon>Actinomycetota</taxon>
        <taxon>Actinomycetes</taxon>
        <taxon>Kineosporiales</taxon>
        <taxon>Kineosporiaceae</taxon>
        <taxon>Kineosporia</taxon>
    </lineage>
</organism>
<evidence type="ECO:0000313" key="2">
    <source>
        <dbReference type="EMBL" id="MDP9828053.1"/>
    </source>
</evidence>
<evidence type="ECO:0000256" key="1">
    <source>
        <dbReference type="SAM" id="Phobius"/>
    </source>
</evidence>
<proteinExistence type="predicted"/>
<name>A0ABT9P5T8_9ACTN</name>
<dbReference type="Proteomes" id="UP001235712">
    <property type="component" value="Unassembled WGS sequence"/>
</dbReference>
<feature type="transmembrane region" description="Helical" evidence="1">
    <location>
        <begin position="12"/>
        <end position="42"/>
    </location>
</feature>
<keyword evidence="3" id="KW-1185">Reference proteome</keyword>
<keyword evidence="1" id="KW-0812">Transmembrane</keyword>
<sequence length="66" mass="7005">MEFSTPLQVLGLALLVMFAATFGARWALLAGACVALFLSLALSGVRLQLRLRVPEREASAADESKG</sequence>
<keyword evidence="1" id="KW-0472">Membrane</keyword>
<keyword evidence="1" id="KW-1133">Transmembrane helix</keyword>
<comment type="caution">
    <text evidence="2">The sequence shown here is derived from an EMBL/GenBank/DDBJ whole genome shotgun (WGS) entry which is preliminary data.</text>
</comment>